<dbReference type="OrthoDB" id="9803907at2"/>
<dbReference type="GO" id="GO:0006750">
    <property type="term" value="P:glutathione biosynthetic process"/>
    <property type="evidence" value="ECO:0007669"/>
    <property type="project" value="UniProtKB-UniRule"/>
</dbReference>
<dbReference type="Proteomes" id="UP000244441">
    <property type="component" value="Chromosome"/>
</dbReference>
<dbReference type="EMBL" id="CP026604">
    <property type="protein sequence ID" value="AWB67851.1"/>
    <property type="molecule type" value="Genomic_DNA"/>
</dbReference>
<reference evidence="11 12" key="1">
    <citation type="submission" date="2018-01" db="EMBL/GenBank/DDBJ databases">
        <title>Genome sequence of a Cantenovulum-like bacteria.</title>
        <authorList>
            <person name="Tan W.R."/>
            <person name="Lau N.-S."/>
            <person name="Go F."/>
            <person name="Amirul A.-A.A."/>
        </authorList>
    </citation>
    <scope>NUCLEOTIDE SEQUENCE [LARGE SCALE GENOMIC DNA]</scope>
    <source>
        <strain evidence="11 12">CCB-QB4</strain>
    </source>
</reference>
<evidence type="ECO:0000256" key="7">
    <source>
        <dbReference type="ARBA" id="ARBA00048819"/>
    </source>
</evidence>
<dbReference type="EC" id="6.3.2.2" evidence="8"/>
<dbReference type="UniPathway" id="UPA00142">
    <property type="reaction ID" value="UER00209"/>
</dbReference>
<proteinExistence type="inferred from homology"/>
<dbReference type="GO" id="GO:0004357">
    <property type="term" value="F:glutamate-cysteine ligase activity"/>
    <property type="evidence" value="ECO:0007669"/>
    <property type="project" value="UniProtKB-UniRule"/>
</dbReference>
<comment type="pathway">
    <text evidence="1 8 9">Sulfur metabolism; glutathione biosynthesis; glutathione from L-cysteine and L-glutamate: step 1/2.</text>
</comment>
<dbReference type="GO" id="GO:0005829">
    <property type="term" value="C:cytosol"/>
    <property type="evidence" value="ECO:0007669"/>
    <property type="project" value="TreeGrafter"/>
</dbReference>
<gene>
    <name evidence="8" type="primary">gshA</name>
    <name evidence="11" type="ORF">C2869_16085</name>
</gene>
<dbReference type="PANTHER" id="PTHR38761:SF1">
    <property type="entry name" value="GLUTAMATE--CYSTEINE LIGASE"/>
    <property type="match status" value="1"/>
</dbReference>
<keyword evidence="3 8" id="KW-0436">Ligase</keyword>
<keyword evidence="5 8" id="KW-0547">Nucleotide-binding</keyword>
<sequence length="539" mass="61186">MSVANQALSSFLMQQGKSFFSQFNRGLERESLRINAEGKLSPDSHPECLGSALTNPHITTDYSETLLEFITPVEQNVTVSLQQLADIQKFTYQKINGELLWPMSMPCFVGGEQDIVIAQYGSSNIGKMKTLYREGLRHRYGSMMQVISGVHFNFSFPEQFWQNWAKTVEANPGCEIKDPISEGYLCVIRNLKRHMWILPYLFGASPALCSSFLSGKEVNLPFEKVGKGTLYLPYATSLRLSDLGYTNDAQADLNIEYNCLYQYIDGLRRAINLPSAEYEKIGVKVNGEYRQLNANVLQIENEFYSSVRPKRVTNSGESPTDALERRGIQYMEVRALDVDPFSPEGVNEQQIRFIDLFLMWCALGTNKAISQEEQLVNDQNFDKVILQGRNPDLKLQQFCHEAPADVTELTLTEWASAILDDLTELAAHIDAVNDDQSYMAAINAQRLKVEDPSATPSGKIMNILLNENLDNGALGMRLAEQYKKQQQQTQYQVYSEQYLTEQAQASHARQREVEQSDTVNFDVFLDQYFSKHTYSNNNV</sequence>
<keyword evidence="12" id="KW-1185">Reference proteome</keyword>
<dbReference type="PANTHER" id="PTHR38761">
    <property type="entry name" value="GLUTAMATE--CYSTEINE LIGASE"/>
    <property type="match status" value="1"/>
</dbReference>
<feature type="domain" description="Glutamate--cysteine ligase" evidence="10">
    <location>
        <begin position="13"/>
        <end position="384"/>
    </location>
</feature>
<evidence type="ECO:0000256" key="9">
    <source>
        <dbReference type="RuleBase" id="RU004391"/>
    </source>
</evidence>
<dbReference type="Pfam" id="PF04262">
    <property type="entry name" value="Glu_cys_ligase"/>
    <property type="match status" value="1"/>
</dbReference>
<evidence type="ECO:0000259" key="10">
    <source>
        <dbReference type="Pfam" id="PF04262"/>
    </source>
</evidence>
<dbReference type="InterPro" id="IPR006334">
    <property type="entry name" value="Glut_cys_ligase"/>
</dbReference>
<keyword evidence="6 8" id="KW-0067">ATP-binding</keyword>
<dbReference type="InterPro" id="IPR007370">
    <property type="entry name" value="Glu_cys_ligase"/>
</dbReference>
<evidence type="ECO:0000256" key="4">
    <source>
        <dbReference type="ARBA" id="ARBA00022684"/>
    </source>
</evidence>
<dbReference type="GO" id="GO:0005524">
    <property type="term" value="F:ATP binding"/>
    <property type="evidence" value="ECO:0007669"/>
    <property type="project" value="UniProtKB-KW"/>
</dbReference>
<dbReference type="RefSeq" id="WP_108603917.1">
    <property type="nucleotide sequence ID" value="NZ_CP026604.1"/>
</dbReference>
<comment type="similarity">
    <text evidence="2 8">Belongs to the glutamate--cysteine ligase type 1 family. Type 1 subfamily.</text>
</comment>
<evidence type="ECO:0000256" key="3">
    <source>
        <dbReference type="ARBA" id="ARBA00022598"/>
    </source>
</evidence>
<dbReference type="GO" id="GO:0046872">
    <property type="term" value="F:metal ion binding"/>
    <property type="evidence" value="ECO:0007669"/>
    <property type="project" value="TreeGrafter"/>
</dbReference>
<name>A0A2S0VUF6_9ALTE</name>
<dbReference type="KEGG" id="cate:C2869_16085"/>
<protein>
    <recommendedName>
        <fullName evidence="8">Glutamate--cysteine ligase</fullName>
        <ecNumber evidence="8">6.3.2.2</ecNumber>
    </recommendedName>
    <alternativeName>
        <fullName evidence="8">Gamma-ECS</fullName>
        <shortName evidence="8">GCS</shortName>
    </alternativeName>
    <alternativeName>
        <fullName evidence="8">Gamma-glutamylcysteine synthetase</fullName>
    </alternativeName>
</protein>
<evidence type="ECO:0000313" key="11">
    <source>
        <dbReference type="EMBL" id="AWB67851.1"/>
    </source>
</evidence>
<keyword evidence="4 8" id="KW-0317">Glutathione biosynthesis</keyword>
<accession>A0A2S0VUF6</accession>
<dbReference type="HAMAP" id="MF_00578">
    <property type="entry name" value="Glu_cys_ligase"/>
    <property type="match status" value="1"/>
</dbReference>
<evidence type="ECO:0000256" key="1">
    <source>
        <dbReference type="ARBA" id="ARBA00005006"/>
    </source>
</evidence>
<evidence type="ECO:0000256" key="6">
    <source>
        <dbReference type="ARBA" id="ARBA00022840"/>
    </source>
</evidence>
<dbReference type="InterPro" id="IPR014746">
    <property type="entry name" value="Gln_synth/guanido_kin_cat_dom"/>
</dbReference>
<organism evidence="11 12">
    <name type="scientific">Saccharobesus litoralis</name>
    <dbReference type="NCBI Taxonomy" id="2172099"/>
    <lineage>
        <taxon>Bacteria</taxon>
        <taxon>Pseudomonadati</taxon>
        <taxon>Pseudomonadota</taxon>
        <taxon>Gammaproteobacteria</taxon>
        <taxon>Alteromonadales</taxon>
        <taxon>Alteromonadaceae</taxon>
        <taxon>Saccharobesus</taxon>
    </lineage>
</organism>
<evidence type="ECO:0000256" key="5">
    <source>
        <dbReference type="ARBA" id="ARBA00022741"/>
    </source>
</evidence>
<evidence type="ECO:0000313" key="12">
    <source>
        <dbReference type="Proteomes" id="UP000244441"/>
    </source>
</evidence>
<comment type="catalytic activity">
    <reaction evidence="7 8 9">
        <text>L-cysteine + L-glutamate + ATP = gamma-L-glutamyl-L-cysteine + ADP + phosphate + H(+)</text>
        <dbReference type="Rhea" id="RHEA:13285"/>
        <dbReference type="ChEBI" id="CHEBI:15378"/>
        <dbReference type="ChEBI" id="CHEBI:29985"/>
        <dbReference type="ChEBI" id="CHEBI:30616"/>
        <dbReference type="ChEBI" id="CHEBI:35235"/>
        <dbReference type="ChEBI" id="CHEBI:43474"/>
        <dbReference type="ChEBI" id="CHEBI:58173"/>
        <dbReference type="ChEBI" id="CHEBI:456216"/>
        <dbReference type="EC" id="6.3.2.2"/>
    </reaction>
</comment>
<evidence type="ECO:0000256" key="2">
    <source>
        <dbReference type="ARBA" id="ARBA00008772"/>
    </source>
</evidence>
<dbReference type="AlphaFoldDB" id="A0A2S0VUF6"/>
<evidence type="ECO:0000256" key="8">
    <source>
        <dbReference type="HAMAP-Rule" id="MF_00578"/>
    </source>
</evidence>
<dbReference type="Gene3D" id="3.30.590.20">
    <property type="match status" value="1"/>
</dbReference>
<dbReference type="NCBIfam" id="TIGR01434">
    <property type="entry name" value="glu_cys_ligase"/>
    <property type="match status" value="1"/>
</dbReference>
<dbReference type="SUPFAM" id="SSF55931">
    <property type="entry name" value="Glutamine synthetase/guanido kinase"/>
    <property type="match status" value="1"/>
</dbReference>